<feature type="region of interest" description="Disordered" evidence="2">
    <location>
        <begin position="258"/>
        <end position="281"/>
    </location>
</feature>
<dbReference type="Pfam" id="PF18606">
    <property type="entry name" value="HTH_53"/>
    <property type="match status" value="1"/>
</dbReference>
<feature type="zinc finger region" description="C3H1-type" evidence="1">
    <location>
        <begin position="198"/>
        <end position="219"/>
    </location>
</feature>
<feature type="compositionally biased region" description="Polar residues" evidence="2">
    <location>
        <begin position="1680"/>
        <end position="1691"/>
    </location>
</feature>
<dbReference type="InterPro" id="IPR041360">
    <property type="entry name" value="ZAP_HTH"/>
</dbReference>
<keyword evidence="1" id="KW-0862">Zinc</keyword>
<proteinExistence type="predicted"/>
<dbReference type="InterPro" id="IPR057602">
    <property type="entry name" value="Zfn-CCCH_PARP12"/>
</dbReference>
<feature type="compositionally biased region" description="Basic residues" evidence="2">
    <location>
        <begin position="1821"/>
        <end position="1835"/>
    </location>
</feature>
<feature type="region of interest" description="Disordered" evidence="2">
    <location>
        <begin position="1080"/>
        <end position="1161"/>
    </location>
</feature>
<dbReference type="RefSeq" id="XP_032339341.1">
    <property type="nucleotide sequence ID" value="XM_032483450.1"/>
</dbReference>
<dbReference type="PANTHER" id="PTHR21590">
    <property type="entry name" value="SEA DOMAIN-CONTAINING PROTEIN"/>
    <property type="match status" value="1"/>
</dbReference>
<feature type="compositionally biased region" description="Polar residues" evidence="2">
    <location>
        <begin position="2142"/>
        <end position="2153"/>
    </location>
</feature>
<feature type="region of interest" description="Disordered" evidence="2">
    <location>
        <begin position="1820"/>
        <end position="1846"/>
    </location>
</feature>
<gene>
    <name evidence="6" type="primary">KIAA1549</name>
</gene>
<dbReference type="GO" id="GO:0008270">
    <property type="term" value="F:zinc ion binding"/>
    <property type="evidence" value="ECO:0007669"/>
    <property type="project" value="UniProtKB-KW"/>
</dbReference>
<evidence type="ECO:0000256" key="1">
    <source>
        <dbReference type="PROSITE-ProRule" id="PRU00723"/>
    </source>
</evidence>
<dbReference type="InterPro" id="IPR036388">
    <property type="entry name" value="WH-like_DNA-bd_sf"/>
</dbReference>
<dbReference type="PROSITE" id="PS50103">
    <property type="entry name" value="ZF_C3H1"/>
    <property type="match status" value="1"/>
</dbReference>
<feature type="region of interest" description="Disordered" evidence="2">
    <location>
        <begin position="2112"/>
        <end position="2153"/>
    </location>
</feature>
<evidence type="ECO:0000256" key="3">
    <source>
        <dbReference type="SAM" id="Phobius"/>
    </source>
</evidence>
<feature type="domain" description="C3H1-type" evidence="4">
    <location>
        <begin position="198"/>
        <end position="219"/>
    </location>
</feature>
<dbReference type="GeneID" id="102511391"/>
<feature type="region of interest" description="Disordered" evidence="2">
    <location>
        <begin position="524"/>
        <end position="546"/>
    </location>
</feature>
<feature type="compositionally biased region" description="Polar residues" evidence="2">
    <location>
        <begin position="1962"/>
        <end position="1971"/>
    </location>
</feature>
<keyword evidence="3" id="KW-0812">Transmembrane</keyword>
<dbReference type="Pfam" id="PF25261">
    <property type="entry name" value="zf-CCCH_PARP12"/>
    <property type="match status" value="1"/>
</dbReference>
<feature type="compositionally biased region" description="Polar residues" evidence="2">
    <location>
        <begin position="1129"/>
        <end position="1139"/>
    </location>
</feature>
<name>A0A8B8TAR6_CAMFR</name>
<organism evidence="5 6">
    <name type="scientific">Camelus ferus</name>
    <name type="common">Wild bactrian camel</name>
    <name type="synonym">Camelus bactrianus ferus</name>
    <dbReference type="NCBI Taxonomy" id="419612"/>
    <lineage>
        <taxon>Eukaryota</taxon>
        <taxon>Metazoa</taxon>
        <taxon>Chordata</taxon>
        <taxon>Craniata</taxon>
        <taxon>Vertebrata</taxon>
        <taxon>Euteleostomi</taxon>
        <taxon>Mammalia</taxon>
        <taxon>Eutheria</taxon>
        <taxon>Laurasiatheria</taxon>
        <taxon>Artiodactyla</taxon>
        <taxon>Tylopoda</taxon>
        <taxon>Camelidae</taxon>
        <taxon>Camelus</taxon>
    </lineage>
</organism>
<feature type="compositionally biased region" description="Low complexity" evidence="2">
    <location>
        <begin position="1930"/>
        <end position="1950"/>
    </location>
</feature>
<accession>A0A8B8TAR6</accession>
<feature type="transmembrane region" description="Helical" evidence="3">
    <location>
        <begin position="1227"/>
        <end position="1248"/>
    </location>
</feature>
<evidence type="ECO:0000313" key="6">
    <source>
        <dbReference type="RefSeq" id="XP_032339341.1"/>
    </source>
</evidence>
<dbReference type="PANTHER" id="PTHR21590:SF4">
    <property type="entry name" value="UPF0606 PROTEIN KIAA1549"/>
    <property type="match status" value="1"/>
</dbReference>
<evidence type="ECO:0000256" key="2">
    <source>
        <dbReference type="SAM" id="MobiDB-lite"/>
    </source>
</evidence>
<keyword evidence="3" id="KW-0472">Membrane</keyword>
<feature type="transmembrane region" description="Helical" evidence="3">
    <location>
        <begin position="1529"/>
        <end position="1551"/>
    </location>
</feature>
<feature type="compositionally biased region" description="Polar residues" evidence="2">
    <location>
        <begin position="1106"/>
        <end position="1117"/>
    </location>
</feature>
<evidence type="ECO:0000259" key="4">
    <source>
        <dbReference type="PROSITE" id="PS50103"/>
    </source>
</evidence>
<dbReference type="InterPro" id="IPR000571">
    <property type="entry name" value="Znf_CCCH"/>
</dbReference>
<dbReference type="KEGG" id="cfr:102511391"/>
<reference evidence="6" key="1">
    <citation type="submission" date="2025-08" db="UniProtKB">
        <authorList>
            <consortium name="RefSeq"/>
        </authorList>
    </citation>
    <scope>IDENTIFICATION</scope>
    <source>
        <tissue evidence="6">Ear skin</tissue>
    </source>
</reference>
<dbReference type="Proteomes" id="UP000694856">
    <property type="component" value="Chromosome 7"/>
</dbReference>
<dbReference type="CTD" id="57670"/>
<feature type="region of interest" description="Disordered" evidence="2">
    <location>
        <begin position="1603"/>
        <end position="1691"/>
    </location>
</feature>
<keyword evidence="1" id="KW-0863">Zinc-finger</keyword>
<dbReference type="InterPro" id="IPR024606">
    <property type="entry name" value="KIAA1549"/>
</dbReference>
<sequence>MAEPTVCSFLTKVLCAHGGRMFLQDLRGHVELSEARLGQVLRQAGPDRFLLQEVEVREGPWDAEAEAAAGAVGAGGGGGGGPAAWRVVAVSSARLCARYQRGECQACDQLHLCRRHMLGKCPNRDCWSTCTLSHDIHTPVNIQVLKNHGLFGLNEAQLRILLLQNDPCLLPEVCLLYNKGEALYGYCNLKDKCSKFHVCKSFVRGECRLQKCKRSHQLIHATALKLLQDQGLNIPSVVNFQIISTYKHMKLHKMLENKDNSASAEHSQGPEKQGVHGAGAAEASPLVSVPAGSAKKPCADDLPLDQHNLSLSSVERMLRESPEHSIAHVALTETAPGSQHSSSLPIPSSPSTTAFDTVFFNQGTWTQRTADHSIFVAHYVSVMSNEVTDDDEMDNFLPETRWTTSRVVSPMRYVTFSPPGLPKEMFDPVLTPSLPIISLQDEEVTSAWQNPVQRPTTYAESPSHFNAFRSTFPTSEGIIPTLSRNLVFYPTDTYGHISSRTLPEIMASGMESAETLLFSSQSSESRLLGAGGTQQPSPLAGEVSPPPEDVLAVSTDRHLDMTTALGHSLDETVSPGTGHPVALSRTAFAVSGSHTHSALFSTSLELGSFPAQPTDVSYNPLLPGNSSETSELPGHAVVPSHAGDTPIWSPVSPFRPSMWCVSCTAVSPRYVVSASLTEKDVGSGDGAETLSLTLLEASSISPLSSVVADFSEFEDDPQEFNTLFPSRPTVPLSSPSADISAVSIGVSASGDTSGVLSTHVSPPHGPLSVPLSLDAAAFGPSPVAETQVTPSLVPTSALPDSSFPVTANKNTPLLSPRGPGLLPSYGLDRSVASSLFADQEPASFPPHESASVLGSAPSLFSTPPLDFSSGLPPASAGLASPSPMSSDSSAVSPLAASALVETLPWTNSVHLQPPQFSVPNSTNLAFSQLWPSSELLLHTLPPLPHSPQMSLLPSFPSDPLKFSEAATVSLTDSEARFTSAFTETTSDFEFSLMSRDPAAATAVPPGSEPISTVHVMSLLTAVHATPILTESSLFPTPTPSEDDISATNQPTFALSSFSGVIPAPTVPATAVSLMSASSSVPEVVPSPLPTEPGRLHGPSFAPTGFPGNTSTALSTPDTRAASENPVVTAPNSNTASQNPHEGDTAPPPPSLHPGTTPTPEAAIHTPALVTTKLPYVCDITVPDAYLITTVLARRAVQEYIITSIKEVLRSHFHRVVELKVYELFADFTFLVTSGPFVYTAISVINVLINSKLVRDQTPLILAVKPSFFVPESRFQVQTVLQFVPQSVDTGFCNFTQRIEKGLMVALSEVRKHQQGTYNLTVQILNITVGSSRMAPRRGPVNIVFAVKGSQGFLNGSEVSELLRNLSVVEFSFYLGYPVLQIAEPFQYPQLNLSQLLKSSWVRTVLLGVVEKQLQNEVFQAEMERKLAQLLSEVSTRRRMWRRATIAAGNSMVQVVNVSRLEGDDDPVQLIYFVEDQDGERLSAVKSSDLINKIDVQRAAIILGYRIQGAIAQPVDRVKRPSPESQSSNLWVIVGVVIPVLVVVVIVIILYWKLCRTDKLDFQPDTVANIQQRQKLQIPSVKGFDFAKQHLGQHNKDDILIIHEPAPLPGPVKDHTTPSENGDVPSPKAKIPSKNIRHRGRVSPSDADSTVSEESSEREAGDKPPGAVTDGKSHRAPQSGAPPSSGNEQHSSASIFEHVDRISRSSEASRRVPSKIQLIAMQPIPAPPVPHPILADRVAETNKINKEIQTALRHKSEIEHHRNKIRLRAKRRGHYEFPVVDELSSGDTRERHRVYRRAQMQIDKILDPTASVPSVFIEPRKSSRIKRSPKPRRKHQVNGCPGDAEKDRLITTDSEGTYKRPPGVHNSAYIGCPSDPDLPADVQTPSSAELGRYPGLPFPASQYIPPQPSIEEARQTMHSLLDDAFALVAPSSQPPNAAAAGPGVPAGLPVNSTPSREERRATQWGSFYSPAQTANNPCSRYEDYGMTPPSGPLPRPGFGPGLLPSAELVPPEPQQAQASSEAASFASRGIYSEEMPSVARPRPVGGTTGSQIQHLTQVGIASRIGAQPVEIPPGRGGQCGGPGWPSYGEDEASRREATHVRGHQEYSSSPLFQVPRTASREPSAPPGNLPHRGLSGAGLAYPASSTEDLQPGHSSASLIKAIREELLRLSQKQTAVQNFHS</sequence>
<dbReference type="Pfam" id="PF12877">
    <property type="entry name" value="KIAA1549"/>
    <property type="match status" value="1"/>
</dbReference>
<keyword evidence="1" id="KW-0479">Metal-binding</keyword>
<dbReference type="Gene3D" id="1.10.10.10">
    <property type="entry name" value="Winged helix-like DNA-binding domain superfamily/Winged helix DNA-binding domain"/>
    <property type="match status" value="1"/>
</dbReference>
<keyword evidence="3" id="KW-1133">Transmembrane helix</keyword>
<keyword evidence="5" id="KW-1185">Reference proteome</keyword>
<protein>
    <submittedName>
        <fullName evidence="6">LOW QUALITY PROTEIN: UPF0606 protein KIAA1549 homolog</fullName>
    </submittedName>
</protein>
<feature type="region of interest" description="Disordered" evidence="2">
    <location>
        <begin position="1930"/>
        <end position="1971"/>
    </location>
</feature>
<evidence type="ECO:0000313" key="5">
    <source>
        <dbReference type="Proteomes" id="UP000694856"/>
    </source>
</evidence>